<gene>
    <name evidence="3" type="ORF">RCOM_0597730</name>
</gene>
<dbReference type="Proteomes" id="UP000008311">
    <property type="component" value="Unassembled WGS sequence"/>
</dbReference>
<evidence type="ECO:0000259" key="2">
    <source>
        <dbReference type="PROSITE" id="PS50119"/>
    </source>
</evidence>
<dbReference type="CDD" id="cd19756">
    <property type="entry name" value="Bbox2"/>
    <property type="match status" value="1"/>
</dbReference>
<dbReference type="InterPro" id="IPR006734">
    <property type="entry name" value="PLATZ"/>
</dbReference>
<keyword evidence="1" id="KW-0862">Zinc</keyword>
<dbReference type="eggNOG" id="ENOG502SNER">
    <property type="taxonomic scope" value="Eukaryota"/>
</dbReference>
<accession>B9SJ19</accession>
<evidence type="ECO:0000313" key="4">
    <source>
        <dbReference type="Proteomes" id="UP000008311"/>
    </source>
</evidence>
<dbReference type="PANTHER" id="PTHR31065:SF53">
    <property type="entry name" value="B BOX-TYPE DOMAIN-CONTAINING PROTEIN"/>
    <property type="match status" value="1"/>
</dbReference>
<dbReference type="GO" id="GO:0008270">
    <property type="term" value="F:zinc ion binding"/>
    <property type="evidence" value="ECO:0007669"/>
    <property type="project" value="UniProtKB-KW"/>
</dbReference>
<dbReference type="PANTHER" id="PTHR31065">
    <property type="entry name" value="PLATZ TRANSCRIPTION FACTOR FAMILY PROTEIN"/>
    <property type="match status" value="1"/>
</dbReference>
<dbReference type="SUPFAM" id="SSF57845">
    <property type="entry name" value="B-box zinc-binding domain"/>
    <property type="match status" value="1"/>
</dbReference>
<reference evidence="4" key="1">
    <citation type="journal article" date="2010" name="Nat. Biotechnol.">
        <title>Draft genome sequence of the oilseed species Ricinus communis.</title>
        <authorList>
            <person name="Chan A.P."/>
            <person name="Crabtree J."/>
            <person name="Zhao Q."/>
            <person name="Lorenzi H."/>
            <person name="Orvis J."/>
            <person name="Puiu D."/>
            <person name="Melake-Berhan A."/>
            <person name="Jones K.M."/>
            <person name="Redman J."/>
            <person name="Chen G."/>
            <person name="Cahoon E.B."/>
            <person name="Gedil M."/>
            <person name="Stanke M."/>
            <person name="Haas B.J."/>
            <person name="Wortman J.R."/>
            <person name="Fraser-Liggett C.M."/>
            <person name="Ravel J."/>
            <person name="Rabinowicz P.D."/>
        </authorList>
    </citation>
    <scope>NUCLEOTIDE SEQUENCE [LARGE SCALE GENOMIC DNA]</scope>
    <source>
        <strain evidence="4">cv. Hale</strain>
    </source>
</reference>
<dbReference type="PROSITE" id="PS50119">
    <property type="entry name" value="ZF_BBOX"/>
    <property type="match status" value="1"/>
</dbReference>
<dbReference type="AlphaFoldDB" id="B9SJ19"/>
<proteinExistence type="predicted"/>
<organism evidence="3 4">
    <name type="scientific">Ricinus communis</name>
    <name type="common">Castor bean</name>
    <dbReference type="NCBI Taxonomy" id="3988"/>
    <lineage>
        <taxon>Eukaryota</taxon>
        <taxon>Viridiplantae</taxon>
        <taxon>Streptophyta</taxon>
        <taxon>Embryophyta</taxon>
        <taxon>Tracheophyta</taxon>
        <taxon>Spermatophyta</taxon>
        <taxon>Magnoliopsida</taxon>
        <taxon>eudicotyledons</taxon>
        <taxon>Gunneridae</taxon>
        <taxon>Pentapetalae</taxon>
        <taxon>rosids</taxon>
        <taxon>fabids</taxon>
        <taxon>Malpighiales</taxon>
        <taxon>Euphorbiaceae</taxon>
        <taxon>Acalyphoideae</taxon>
        <taxon>Acalypheae</taxon>
        <taxon>Ricinus</taxon>
    </lineage>
</organism>
<feature type="domain" description="B box-type" evidence="2">
    <location>
        <begin position="36"/>
        <end position="74"/>
    </location>
</feature>
<evidence type="ECO:0000256" key="1">
    <source>
        <dbReference type="PROSITE-ProRule" id="PRU00024"/>
    </source>
</evidence>
<dbReference type="InterPro" id="IPR000315">
    <property type="entry name" value="Znf_B-box"/>
</dbReference>
<keyword evidence="1" id="KW-0863">Zinc-finger</keyword>
<name>B9SJ19_RICCO</name>
<keyword evidence="1" id="KW-0479">Metal-binding</keyword>
<keyword evidence="4" id="KW-1185">Reference proteome</keyword>
<dbReference type="STRING" id="3988.B9SJ19"/>
<dbReference type="InParanoid" id="B9SJ19"/>
<protein>
    <submittedName>
        <fullName evidence="3">Zinc ion binding protein, putative</fullName>
    </submittedName>
</protein>
<evidence type="ECO:0000313" key="3">
    <source>
        <dbReference type="EMBL" id="EEF36412.1"/>
    </source>
</evidence>
<sequence length="190" mass="22175">MGKASIKRFDESKNQMIEVVPKWVIVMFNTMFFRTCKAHPGAKKNGLDRFCVDCHCSLCSICLPDHAQHKHIKIRRYIYSDVVNRQDLCKLFNCSGIQTYIANKAKVLFLKQRNQNYQHQQQQQSHPKDYSCIVCDRSLHDSNSLYCSIACKVSDIYGNYSKKDEEFLSLLKKRKLKQSRKGVPLRAPMF</sequence>
<dbReference type="EMBL" id="EQ973978">
    <property type="protein sequence ID" value="EEF36412.1"/>
    <property type="molecule type" value="Genomic_DNA"/>
</dbReference>
<dbReference type="Pfam" id="PF04640">
    <property type="entry name" value="PLATZ"/>
    <property type="match status" value="1"/>
</dbReference>